<evidence type="ECO:0000313" key="3">
    <source>
        <dbReference type="Proteomes" id="UP000298050"/>
    </source>
</evidence>
<dbReference type="OrthoDB" id="5496738at2"/>
<comment type="caution">
    <text evidence="2">The sequence shown here is derived from an EMBL/GenBank/DDBJ whole genome shotgun (WGS) entry which is preliminary data.</text>
</comment>
<name>A0A4Z0M0T7_9GAMM</name>
<evidence type="ECO:0000313" key="2">
    <source>
        <dbReference type="EMBL" id="TGD72988.1"/>
    </source>
</evidence>
<protein>
    <submittedName>
        <fullName evidence="2">Acyltransferase family protein</fullName>
    </submittedName>
</protein>
<dbReference type="SMART" id="SM00563">
    <property type="entry name" value="PlsC"/>
    <property type="match status" value="1"/>
</dbReference>
<sequence>MAGLLDKDNQPLSGDRLAQHIETALAIEPAATRTGSLGYQVLKKLFRPVVFGAENLPASPALYIGNHSLFALDTLVLWPLMQAELNIFARPMADKLFFNAGPVGDALLKRGLVMGHPAVCEALMREGQDILLYPGGAHEAVKPERDRYQLLWKERYGFIRLAAKHGYTIVPVAMVGPDEFYDYLYDGEELPDTKLGSLLRRLGVLTDNTRPDLLPPLPMGALSSLFPKLQRCLVSFGKPLDLSRYKGRVPAKAQQKKLRQQVADEIESEIARLLVERERLQHQDGLLRRIFRA</sequence>
<dbReference type="Pfam" id="PF01553">
    <property type="entry name" value="Acyltransferase"/>
    <property type="match status" value="1"/>
</dbReference>
<dbReference type="EMBL" id="SRLE01000008">
    <property type="protein sequence ID" value="TGD72988.1"/>
    <property type="molecule type" value="Genomic_DNA"/>
</dbReference>
<proteinExistence type="predicted"/>
<reference evidence="2 3" key="1">
    <citation type="submission" date="2019-04" db="EMBL/GenBank/DDBJ databases">
        <title>Taxonomy of novel Haliea sp. from mangrove soil of West Coast of India.</title>
        <authorList>
            <person name="Verma A."/>
            <person name="Kumar P."/>
            <person name="Krishnamurthi S."/>
        </authorList>
    </citation>
    <scope>NUCLEOTIDE SEQUENCE [LARGE SCALE GENOMIC DNA]</scope>
    <source>
        <strain evidence="2 3">SAOS-164</strain>
    </source>
</reference>
<dbReference type="SUPFAM" id="SSF69593">
    <property type="entry name" value="Glycerol-3-phosphate (1)-acyltransferase"/>
    <property type="match status" value="1"/>
</dbReference>
<dbReference type="PANTHER" id="PTHR22753">
    <property type="entry name" value="TRANSMEMBRANE PROTEIN 68"/>
    <property type="match status" value="1"/>
</dbReference>
<keyword evidence="3" id="KW-1185">Reference proteome</keyword>
<organism evidence="2 3">
    <name type="scientific">Mangrovimicrobium sediminis</name>
    <dbReference type="NCBI Taxonomy" id="2562682"/>
    <lineage>
        <taxon>Bacteria</taxon>
        <taxon>Pseudomonadati</taxon>
        <taxon>Pseudomonadota</taxon>
        <taxon>Gammaproteobacteria</taxon>
        <taxon>Cellvibrionales</taxon>
        <taxon>Halieaceae</taxon>
        <taxon>Mangrovimicrobium</taxon>
    </lineage>
</organism>
<keyword evidence="2" id="KW-0012">Acyltransferase</keyword>
<dbReference type="PANTHER" id="PTHR22753:SF14">
    <property type="entry name" value="MONOACYLGLYCEROL_DIACYLGLYCEROL O-ACYLTRANSFERASE"/>
    <property type="match status" value="1"/>
</dbReference>
<dbReference type="GO" id="GO:0016746">
    <property type="term" value="F:acyltransferase activity"/>
    <property type="evidence" value="ECO:0007669"/>
    <property type="project" value="UniProtKB-KW"/>
</dbReference>
<keyword evidence="2" id="KW-0808">Transferase</keyword>
<dbReference type="GO" id="GO:0016020">
    <property type="term" value="C:membrane"/>
    <property type="evidence" value="ECO:0007669"/>
    <property type="project" value="TreeGrafter"/>
</dbReference>
<dbReference type="InterPro" id="IPR002123">
    <property type="entry name" value="Plipid/glycerol_acylTrfase"/>
</dbReference>
<dbReference type="RefSeq" id="WP_135444173.1">
    <property type="nucleotide sequence ID" value="NZ_SRLE01000008.1"/>
</dbReference>
<accession>A0A4Z0M0T7</accession>
<dbReference type="AlphaFoldDB" id="A0A4Z0M0T7"/>
<dbReference type="CDD" id="cd07987">
    <property type="entry name" value="LPLAT_MGAT-like"/>
    <property type="match status" value="1"/>
</dbReference>
<feature type="domain" description="Phospholipid/glycerol acyltransferase" evidence="1">
    <location>
        <begin position="61"/>
        <end position="177"/>
    </location>
</feature>
<dbReference type="Proteomes" id="UP000298050">
    <property type="component" value="Unassembled WGS sequence"/>
</dbReference>
<evidence type="ECO:0000259" key="1">
    <source>
        <dbReference type="SMART" id="SM00563"/>
    </source>
</evidence>
<gene>
    <name evidence="2" type="ORF">E4634_11925</name>
</gene>